<dbReference type="GeneID" id="8848113"/>
<dbReference type="Proteomes" id="UP000006671">
    <property type="component" value="Unassembled WGS sequence"/>
</dbReference>
<dbReference type="KEGG" id="ngr:NAEGRDRAFT_79862"/>
<feature type="region of interest" description="Disordered" evidence="2">
    <location>
        <begin position="1"/>
        <end position="26"/>
    </location>
</feature>
<feature type="compositionally biased region" description="Low complexity" evidence="2">
    <location>
        <begin position="1"/>
        <end position="14"/>
    </location>
</feature>
<dbReference type="STRING" id="5762.D2VG78"/>
<dbReference type="PANTHER" id="PTHR11679">
    <property type="entry name" value="VESICLE PROTEIN SORTING-ASSOCIATED"/>
    <property type="match status" value="1"/>
</dbReference>
<name>D2VG78_NAEGR</name>
<dbReference type="eggNOG" id="KOG1302">
    <property type="taxonomic scope" value="Eukaryota"/>
</dbReference>
<accession>D2VG78</accession>
<dbReference type="OMA" id="EFHIFFV"/>
<evidence type="ECO:0000313" key="4">
    <source>
        <dbReference type="Proteomes" id="UP000006671"/>
    </source>
</evidence>
<dbReference type="VEuPathDB" id="AmoebaDB:NAEGRDRAFT_79862"/>
<sequence>MLPSTSNGNPSSSGDEANQQGKLKKPVKSVIPKLQNCTVNLSLFRKVAADELREMIDSVQTANPHKAFVFDPELIGPLSLIVPYSFFIAKGTGATEPEIGLIKQDKINFKTNVGSVFYVTRPRIDLIKIMASQINHIVSQPSPPNIYIVFVPRRTLICEVLLEKMNILQHIQKPLLEFSLDFIPFDNDLLSMELPYAFREFEVDGDYSALYSVARSIMKLQSVYGIIPNIKYVGKSAKMAFEILQEMTHKSETNLNQINPSIGNLIFFDRKVDLVSPLVTPLTYEGLFDLFYRIQNNLATIPFLAQPVKKEEGEEESQQQQQPVKRVPTRLPLNDDDEVFKQVRHMNFLGVGAKLGSITEEIDRIYEKRKTLNAVDEIKSYFTLLPEVQQKHKDLTAHITIATEIKKETLKQEFRRRIRTEQDILSGEDPKACIEYIESCIIRQDSITSVLRLICLYSIVRNGLSQSEYDHLRQEIVHSYGHFAVLSLKNLEEAGLLKKSQSKINWSSSPFATMKKGLNLVVQEMTDETNQKNMAYVHSGYAPMSCRIIQESLNNSKWESLKSLFKGTEHVEFIGESVSPGMQISSQDVTVVFFLGGCTLAEISALRSITNHRFIVLTTKIINSDNFISSMLEKL</sequence>
<comment type="similarity">
    <text evidence="1">Belongs to the STXBP/unc-18/SEC1 family.</text>
</comment>
<dbReference type="Pfam" id="PF00995">
    <property type="entry name" value="Sec1"/>
    <property type="match status" value="1"/>
</dbReference>
<dbReference type="InterPro" id="IPR027482">
    <property type="entry name" value="Sec1-like_dom2"/>
</dbReference>
<dbReference type="GO" id="GO:0016192">
    <property type="term" value="P:vesicle-mediated transport"/>
    <property type="evidence" value="ECO:0007669"/>
    <property type="project" value="InterPro"/>
</dbReference>
<gene>
    <name evidence="3" type="ORF">NAEGRDRAFT_79862</name>
</gene>
<dbReference type="InterPro" id="IPR043154">
    <property type="entry name" value="Sec-1-like_dom1"/>
</dbReference>
<dbReference type="InParanoid" id="D2VG78"/>
<keyword evidence="4" id="KW-1185">Reference proteome</keyword>
<dbReference type="FunCoup" id="D2VG78">
    <property type="interactions" value="469"/>
</dbReference>
<dbReference type="Gene3D" id="3.40.50.1910">
    <property type="match status" value="3"/>
</dbReference>
<dbReference type="SUPFAM" id="SSF56815">
    <property type="entry name" value="Sec1/munc18-like (SM) proteins"/>
    <property type="match status" value="1"/>
</dbReference>
<reference evidence="3 4" key="1">
    <citation type="journal article" date="2010" name="Cell">
        <title>The genome of Naegleria gruberi illuminates early eukaryotic versatility.</title>
        <authorList>
            <person name="Fritz-Laylin L.K."/>
            <person name="Prochnik S.E."/>
            <person name="Ginger M.L."/>
            <person name="Dacks J.B."/>
            <person name="Carpenter M.L."/>
            <person name="Field M.C."/>
            <person name="Kuo A."/>
            <person name="Paredez A."/>
            <person name="Chapman J."/>
            <person name="Pham J."/>
            <person name="Shu S."/>
            <person name="Neupane R."/>
            <person name="Cipriano M."/>
            <person name="Mancuso J."/>
            <person name="Tu H."/>
            <person name="Salamov A."/>
            <person name="Lindquist E."/>
            <person name="Shapiro H."/>
            <person name="Lucas S."/>
            <person name="Grigoriev I.V."/>
            <person name="Cande W.Z."/>
            <person name="Fulton C."/>
            <person name="Rokhsar D.S."/>
            <person name="Dawson S.C."/>
        </authorList>
    </citation>
    <scope>NUCLEOTIDE SEQUENCE [LARGE SCALE GENOMIC DNA]</scope>
    <source>
        <strain evidence="3 4">NEG-M</strain>
    </source>
</reference>
<dbReference type="RefSeq" id="XP_002676966.1">
    <property type="nucleotide sequence ID" value="XM_002676920.1"/>
</dbReference>
<organism evidence="4">
    <name type="scientific">Naegleria gruberi</name>
    <name type="common">Amoeba</name>
    <dbReference type="NCBI Taxonomy" id="5762"/>
    <lineage>
        <taxon>Eukaryota</taxon>
        <taxon>Discoba</taxon>
        <taxon>Heterolobosea</taxon>
        <taxon>Tetramitia</taxon>
        <taxon>Eutetramitia</taxon>
        <taxon>Vahlkampfiidae</taxon>
        <taxon>Naegleria</taxon>
    </lineage>
</organism>
<evidence type="ECO:0000256" key="1">
    <source>
        <dbReference type="ARBA" id="ARBA00009884"/>
    </source>
</evidence>
<evidence type="ECO:0000313" key="3">
    <source>
        <dbReference type="EMBL" id="EFC44222.1"/>
    </source>
</evidence>
<dbReference type="InterPro" id="IPR043155">
    <property type="entry name" value="VPS33_dom3b"/>
</dbReference>
<dbReference type="EMBL" id="GG738869">
    <property type="protein sequence ID" value="EFC44222.1"/>
    <property type="molecule type" value="Genomic_DNA"/>
</dbReference>
<dbReference type="InterPro" id="IPR036045">
    <property type="entry name" value="Sec1-like_sf"/>
</dbReference>
<dbReference type="Gene3D" id="1.25.40.850">
    <property type="match status" value="1"/>
</dbReference>
<protein>
    <submittedName>
        <fullName evidence="3">Predicted protein</fullName>
    </submittedName>
</protein>
<dbReference type="Gene3D" id="3.40.50.2060">
    <property type="match status" value="1"/>
</dbReference>
<dbReference type="OrthoDB" id="10262287at2759"/>
<dbReference type="AlphaFoldDB" id="D2VG78"/>
<evidence type="ECO:0000256" key="2">
    <source>
        <dbReference type="SAM" id="MobiDB-lite"/>
    </source>
</evidence>
<proteinExistence type="inferred from homology"/>
<dbReference type="InterPro" id="IPR001619">
    <property type="entry name" value="Sec1-like"/>
</dbReference>